<dbReference type="OrthoDB" id="1669448at2759"/>
<gene>
    <name evidence="2" type="ORF">KP509_11G029700</name>
</gene>
<feature type="region of interest" description="Disordered" evidence="1">
    <location>
        <begin position="83"/>
        <end position="112"/>
    </location>
</feature>
<protein>
    <submittedName>
        <fullName evidence="2">Uncharacterized protein</fullName>
    </submittedName>
</protein>
<dbReference type="OMA" id="ISIIRWH"/>
<keyword evidence="3" id="KW-1185">Reference proteome</keyword>
<reference evidence="2" key="1">
    <citation type="submission" date="2021-08" db="EMBL/GenBank/DDBJ databases">
        <title>WGS assembly of Ceratopteris richardii.</title>
        <authorList>
            <person name="Marchant D.B."/>
            <person name="Chen G."/>
            <person name="Jenkins J."/>
            <person name="Shu S."/>
            <person name="Leebens-Mack J."/>
            <person name="Grimwood J."/>
            <person name="Schmutz J."/>
            <person name="Soltis P."/>
            <person name="Soltis D."/>
            <person name="Chen Z.-H."/>
        </authorList>
    </citation>
    <scope>NUCLEOTIDE SEQUENCE</scope>
    <source>
        <strain evidence="2">Whitten #5841</strain>
        <tissue evidence="2">Leaf</tissue>
    </source>
</reference>
<proteinExistence type="predicted"/>
<evidence type="ECO:0000256" key="1">
    <source>
        <dbReference type="SAM" id="MobiDB-lite"/>
    </source>
</evidence>
<dbReference type="Proteomes" id="UP000825935">
    <property type="component" value="Chromosome 11"/>
</dbReference>
<accession>A0A8T2TQ59</accession>
<feature type="region of interest" description="Disordered" evidence="1">
    <location>
        <begin position="1"/>
        <end position="26"/>
    </location>
</feature>
<dbReference type="EMBL" id="CM035416">
    <property type="protein sequence ID" value="KAH7424882.1"/>
    <property type="molecule type" value="Genomic_DNA"/>
</dbReference>
<name>A0A8T2TQ59_CERRI</name>
<sequence length="112" mass="12617">MEKDTANPPRPSHVRTPRTHPDDEAQEVAAKYRRYEKEYLRRINHKYFSGVTLSGEPVFETSIKIGEFTFKESKTAPLKKFVEGPTVSEEHGRGGTADTVPAPSRKNASKKS</sequence>
<dbReference type="AlphaFoldDB" id="A0A8T2TQ59"/>
<comment type="caution">
    <text evidence="2">The sequence shown here is derived from an EMBL/GenBank/DDBJ whole genome shotgun (WGS) entry which is preliminary data.</text>
</comment>
<evidence type="ECO:0000313" key="2">
    <source>
        <dbReference type="EMBL" id="KAH7424882.1"/>
    </source>
</evidence>
<organism evidence="2 3">
    <name type="scientific">Ceratopteris richardii</name>
    <name type="common">Triangle waterfern</name>
    <dbReference type="NCBI Taxonomy" id="49495"/>
    <lineage>
        <taxon>Eukaryota</taxon>
        <taxon>Viridiplantae</taxon>
        <taxon>Streptophyta</taxon>
        <taxon>Embryophyta</taxon>
        <taxon>Tracheophyta</taxon>
        <taxon>Polypodiopsida</taxon>
        <taxon>Polypodiidae</taxon>
        <taxon>Polypodiales</taxon>
        <taxon>Pteridineae</taxon>
        <taxon>Pteridaceae</taxon>
        <taxon>Parkerioideae</taxon>
        <taxon>Ceratopteris</taxon>
    </lineage>
</organism>
<evidence type="ECO:0000313" key="3">
    <source>
        <dbReference type="Proteomes" id="UP000825935"/>
    </source>
</evidence>